<dbReference type="RefSeq" id="WP_236331341.1">
    <property type="nucleotide sequence ID" value="NZ_CAKMMG010000001.1"/>
</dbReference>
<dbReference type="InterPro" id="IPR041698">
    <property type="entry name" value="Methyltransf_25"/>
</dbReference>
<dbReference type="SUPFAM" id="SSF53335">
    <property type="entry name" value="S-adenosyl-L-methionine-dependent methyltransferases"/>
    <property type="match status" value="1"/>
</dbReference>
<reference evidence="2" key="1">
    <citation type="submission" date="2022-01" db="EMBL/GenBank/DDBJ databases">
        <authorList>
            <person name="Criscuolo A."/>
        </authorList>
    </citation>
    <scope>NUCLEOTIDE SEQUENCE</scope>
    <source>
        <strain evidence="2">CIP111892</strain>
    </source>
</reference>
<feature type="domain" description="Methyltransferase" evidence="1">
    <location>
        <begin position="29"/>
        <end position="124"/>
    </location>
</feature>
<dbReference type="GO" id="GO:0032259">
    <property type="term" value="P:methylation"/>
    <property type="evidence" value="ECO:0007669"/>
    <property type="project" value="UniProtKB-KW"/>
</dbReference>
<evidence type="ECO:0000313" key="3">
    <source>
        <dbReference type="Proteomes" id="UP000838324"/>
    </source>
</evidence>
<dbReference type="Gene3D" id="3.40.50.150">
    <property type="entry name" value="Vaccinia Virus protein VP39"/>
    <property type="match status" value="1"/>
</dbReference>
<accession>A0ABN8G516</accession>
<keyword evidence="3" id="KW-1185">Reference proteome</keyword>
<dbReference type="Pfam" id="PF13649">
    <property type="entry name" value="Methyltransf_25"/>
    <property type="match status" value="1"/>
</dbReference>
<dbReference type="EMBL" id="CAKMMG010000001">
    <property type="protein sequence ID" value="CAH1194129.1"/>
    <property type="molecule type" value="Genomic_DNA"/>
</dbReference>
<organism evidence="2 3">
    <name type="scientific">Paenibacillus auburnensis</name>
    <dbReference type="NCBI Taxonomy" id="2905649"/>
    <lineage>
        <taxon>Bacteria</taxon>
        <taxon>Bacillati</taxon>
        <taxon>Bacillota</taxon>
        <taxon>Bacilli</taxon>
        <taxon>Bacillales</taxon>
        <taxon>Paenibacillaceae</taxon>
        <taxon>Paenibacillus</taxon>
    </lineage>
</organism>
<gene>
    <name evidence="2" type="primary">COQ5_4</name>
    <name evidence="2" type="ORF">PAECIP111892_01420</name>
</gene>
<comment type="caution">
    <text evidence="2">The sequence shown here is derived from an EMBL/GenBank/DDBJ whole genome shotgun (WGS) entry which is preliminary data.</text>
</comment>
<evidence type="ECO:0000259" key="1">
    <source>
        <dbReference type="Pfam" id="PF13649"/>
    </source>
</evidence>
<proteinExistence type="predicted"/>
<dbReference type="PANTHER" id="PTHR43591">
    <property type="entry name" value="METHYLTRANSFERASE"/>
    <property type="match status" value="1"/>
</dbReference>
<dbReference type="Proteomes" id="UP000838324">
    <property type="component" value="Unassembled WGS sequence"/>
</dbReference>
<evidence type="ECO:0000313" key="2">
    <source>
        <dbReference type="EMBL" id="CAH1194129.1"/>
    </source>
</evidence>
<dbReference type="EC" id="2.1.1.163" evidence="2"/>
<sequence>MEQGKTQIEVLDTVVEAAKRFTDNGCTSILDLGCGTGRHTLFLADQGFHIHASDLSPTGVELTRQLVDQCGTYDVEYSVQNMYAMTLEDQRFDGVLCIWVQGHGVRDDIRQGIHEIHRVLRKGGTVVTDFVTTEDPTYGIGEEIDRNTFVGGRPGEEDIPHYYTTREELENLFAEFSEVELADKVYEFTDMHGNDHKIVAILVTAKK</sequence>
<name>A0ABN8G516_9BACL</name>
<dbReference type="GO" id="GO:0043770">
    <property type="term" value="F:demethylmenaquinone methyltransferase activity"/>
    <property type="evidence" value="ECO:0007669"/>
    <property type="project" value="UniProtKB-EC"/>
</dbReference>
<keyword evidence="2" id="KW-0808">Transferase</keyword>
<dbReference type="CDD" id="cd02440">
    <property type="entry name" value="AdoMet_MTases"/>
    <property type="match status" value="1"/>
</dbReference>
<keyword evidence="2" id="KW-0489">Methyltransferase</keyword>
<protein>
    <submittedName>
        <fullName evidence="2">2-methoxy-6-polyprenyl-1,4-benzoquinol methylase, mitochondrial</fullName>
        <ecNumber evidence="2">2.1.1.163</ecNumber>
    </submittedName>
</protein>
<dbReference type="InterPro" id="IPR029063">
    <property type="entry name" value="SAM-dependent_MTases_sf"/>
</dbReference>